<feature type="signal peptide" evidence="2">
    <location>
        <begin position="1"/>
        <end position="18"/>
    </location>
</feature>
<evidence type="ECO:0000256" key="1">
    <source>
        <dbReference type="SAM" id="MobiDB-lite"/>
    </source>
</evidence>
<feature type="compositionally biased region" description="Low complexity" evidence="1">
    <location>
        <begin position="169"/>
        <end position="181"/>
    </location>
</feature>
<feature type="compositionally biased region" description="Polar residues" evidence="1">
    <location>
        <begin position="140"/>
        <end position="156"/>
    </location>
</feature>
<dbReference type="AlphaFoldDB" id="L1LBV8"/>
<dbReference type="Proteomes" id="UP000031512">
    <property type="component" value="Unassembled WGS sequence"/>
</dbReference>
<evidence type="ECO:0000313" key="3">
    <source>
        <dbReference type="EMBL" id="EKX72744.1"/>
    </source>
</evidence>
<dbReference type="VEuPathDB" id="PiroplasmaDB:BEWA_013030"/>
<dbReference type="InterPro" id="IPR007480">
    <property type="entry name" value="DUF529"/>
</dbReference>
<evidence type="ECO:0000313" key="4">
    <source>
        <dbReference type="Proteomes" id="UP000031512"/>
    </source>
</evidence>
<dbReference type="Pfam" id="PF04385">
    <property type="entry name" value="FAINT"/>
    <property type="match status" value="6"/>
</dbReference>
<organism evidence="3 4">
    <name type="scientific">Theileria equi strain WA</name>
    <dbReference type="NCBI Taxonomy" id="1537102"/>
    <lineage>
        <taxon>Eukaryota</taxon>
        <taxon>Sar</taxon>
        <taxon>Alveolata</taxon>
        <taxon>Apicomplexa</taxon>
        <taxon>Aconoidasida</taxon>
        <taxon>Piroplasmida</taxon>
        <taxon>Theileriidae</taxon>
        <taxon>Theileria</taxon>
    </lineage>
</organism>
<comment type="caution">
    <text evidence="3">The sequence shown here is derived from an EMBL/GenBank/DDBJ whole genome shotgun (WGS) entry which is preliminary data.</text>
</comment>
<keyword evidence="4" id="KW-1185">Reference proteome</keyword>
<dbReference type="RefSeq" id="XP_004832196.1">
    <property type="nucleotide sequence ID" value="XM_004832139.1"/>
</dbReference>
<evidence type="ECO:0008006" key="5">
    <source>
        <dbReference type="Google" id="ProtNLM"/>
    </source>
</evidence>
<feature type="chain" id="PRO_5003952271" description="Signal peptide containing protein" evidence="2">
    <location>
        <begin position="19"/>
        <end position="909"/>
    </location>
</feature>
<evidence type="ECO:0000256" key="2">
    <source>
        <dbReference type="SAM" id="SignalP"/>
    </source>
</evidence>
<gene>
    <name evidence="3" type="ORF">BEWA_013030</name>
</gene>
<name>L1LBV8_THEEQ</name>
<keyword evidence="2" id="KW-0732">Signal</keyword>
<feature type="compositionally biased region" description="Polar residues" evidence="1">
    <location>
        <begin position="584"/>
        <end position="601"/>
    </location>
</feature>
<feature type="region of interest" description="Disordered" evidence="1">
    <location>
        <begin position="718"/>
        <end position="796"/>
    </location>
</feature>
<dbReference type="GeneID" id="15804379"/>
<dbReference type="EMBL" id="ACOU01000004">
    <property type="protein sequence ID" value="EKX72744.1"/>
    <property type="molecule type" value="Genomic_DNA"/>
</dbReference>
<feature type="compositionally biased region" description="Polar residues" evidence="1">
    <location>
        <begin position="199"/>
        <end position="223"/>
    </location>
</feature>
<protein>
    <recommendedName>
        <fullName evidence="5">Signal peptide containing protein</fullName>
    </recommendedName>
</protein>
<dbReference type="KEGG" id="beq:BEWA_013030"/>
<feature type="region of interest" description="Disordered" evidence="1">
    <location>
        <begin position="584"/>
        <end position="611"/>
    </location>
</feature>
<proteinExistence type="predicted"/>
<feature type="region of interest" description="Disordered" evidence="1">
    <location>
        <begin position="131"/>
        <end position="223"/>
    </location>
</feature>
<reference evidence="3 4" key="1">
    <citation type="journal article" date="2012" name="BMC Genomics">
        <title>Comparative genomic analysis and phylogenetic position of Theileria equi.</title>
        <authorList>
            <person name="Kappmeyer L.S."/>
            <person name="Thiagarajan M."/>
            <person name="Herndon D.R."/>
            <person name="Ramsay J.D."/>
            <person name="Caler E."/>
            <person name="Djikeng A."/>
            <person name="Gillespie J.J."/>
            <person name="Lau A.O."/>
            <person name="Roalson E.H."/>
            <person name="Silva J.C."/>
            <person name="Silva M.G."/>
            <person name="Suarez C.E."/>
            <person name="Ueti M.W."/>
            <person name="Nene V.M."/>
            <person name="Mealey R.H."/>
            <person name="Knowles D.P."/>
            <person name="Brayton K.A."/>
        </authorList>
    </citation>
    <scope>NUCLEOTIDE SEQUENCE [LARGE SCALE GENOMIC DNA]</scope>
    <source>
        <strain evidence="3 4">WA</strain>
    </source>
</reference>
<dbReference type="OrthoDB" id="360301at2759"/>
<sequence>MRIFSLLYTILFIKLVRSEKKITLDILKADQKNTKVEVRKDSGIEIKTYSPKDGFRINKVKYGSKQIWSSSWTGSEGCKSIQFHSKGETRLVALWIVGKDKALEIKRFNKVGDKWEKIELEGFNKKIREAKGQDAVEQPKQVTPSTPQGPIKTNGQVKAAVVQQPASKQTTQPNTQATQQNFSKPQPPQGRATKPEAVPTSQSQRPTPISNLKSKANTSSFDVRESNSNGVFYLTCTPRSGVVATKLVYGGETIWDGGRRPLSSALIYFKGDKPEVVTLQYKENGKDRTLFLHYNGEEWEHNKKEHERKLNALKGRPLQVTQPAEPKGASLKVHQVPTPPKPTEPVTLNLANPDQSKVHIGDRSGNGIKSKNYSPKDTFHISSVMEGKVEVWNVVDPNTKCKLVRVYANSDIEVLYLDIDCNGNPISRYFEKQNGKWNSINKIDFDRKVKSMKVENIKDENPPEPEEPVSPFLDKVDSSLFHVEEAEEDGVKVLKLKAKEGVTANKLTYGSDVVWEDKKKTCLSAILYMDGEKPTLAVLETRNKNNKQNKVYRYHNGKEWKNDNEGEHNSKLSALKKKCKTVITPTPSPANTTKPVTSQANAPKPTTPFKLDITNPDRTKIIIKDVNGNGLPYREYVAKGGYHISSVLDGKVNLWIAPQGQQCIAVKSFIQDAVTIIAIFIKEGETRRRKCIEKAGGRWKDIDGQTFEEKLKAIREERVAGNEGAGNDGSPFGIRSPDDTEEAAPKPNAAKKSEHVVNVHASEIYTPPAKKQEVATKPESVTEDTEPQAPSKPLTNCSLDLANIDEDEISVKENKNYGGGVTQKDFSPKEGFKIDYILNNGTPVIKLSEGEEFRSIRLYSKGSSYLLMITIKKGQVPEHQYHERIGGDWYKLKDKNEFNRKLNAMKGSG</sequence>
<feature type="region of interest" description="Disordered" evidence="1">
    <location>
        <begin position="321"/>
        <end position="345"/>
    </location>
</feature>
<accession>L1LBV8</accession>